<dbReference type="Proteomes" id="UP001595556">
    <property type="component" value="Unassembled WGS sequence"/>
</dbReference>
<dbReference type="Pfam" id="PF02153">
    <property type="entry name" value="PDH_N"/>
    <property type="match status" value="1"/>
</dbReference>
<dbReference type="InterPro" id="IPR036291">
    <property type="entry name" value="NAD(P)-bd_dom_sf"/>
</dbReference>
<comment type="caution">
    <text evidence="3">The sequence shown here is derived from an EMBL/GenBank/DDBJ whole genome shotgun (WGS) entry which is preliminary data.</text>
</comment>
<dbReference type="EMBL" id="JBHRTI010000003">
    <property type="protein sequence ID" value="MFC3146469.1"/>
    <property type="molecule type" value="Genomic_DNA"/>
</dbReference>
<dbReference type="Gene3D" id="1.10.3660.10">
    <property type="entry name" value="6-phosphogluconate dehydrogenase C-terminal like domain"/>
    <property type="match status" value="1"/>
</dbReference>
<feature type="domain" description="Prephenate/arogenate dehydrogenase" evidence="2">
    <location>
        <begin position="1"/>
        <end position="277"/>
    </location>
</feature>
<dbReference type="PANTHER" id="PTHR21363:SF0">
    <property type="entry name" value="PREPHENATE DEHYDROGENASE [NADP(+)]"/>
    <property type="match status" value="1"/>
</dbReference>
<dbReference type="Pfam" id="PF20463">
    <property type="entry name" value="PDH_C"/>
    <property type="match status" value="1"/>
</dbReference>
<dbReference type="InterPro" id="IPR008927">
    <property type="entry name" value="6-PGluconate_DH-like_C_sf"/>
</dbReference>
<keyword evidence="1" id="KW-0560">Oxidoreductase</keyword>
<dbReference type="PANTHER" id="PTHR21363">
    <property type="entry name" value="PREPHENATE DEHYDROGENASE"/>
    <property type="match status" value="1"/>
</dbReference>
<sequence length="277" mass="29075">MIGGSVGAALRANGLADHVHGVEPAAASRELALARGLVDTVSEDPSSLRDCDLVILAAPVLRNAALLERVSDWLGMGAVFTDVGSTKAGFCASARRLLSAYELKRFVPAHPIAGSDASGPAAATVDLFAGRTTVLCPLAETDGRVAARVEALWTAMGSRVVQMPADEHDAVFAAVSHLPHLLAFAAMNQLIDHPSGRTALGFAGPGFRDFSRIAGGEPQLWTEALLANRAEVLAWLSGFEAQLEQARSLIAQGDDRALREWIAAASDARRAAHTQLN</sequence>
<proteinExistence type="predicted"/>
<dbReference type="InterPro" id="IPR050812">
    <property type="entry name" value="Preph/Arog_dehydrog"/>
</dbReference>
<evidence type="ECO:0000256" key="1">
    <source>
        <dbReference type="ARBA" id="ARBA00023002"/>
    </source>
</evidence>
<dbReference type="Gene3D" id="3.40.50.720">
    <property type="entry name" value="NAD(P)-binding Rossmann-like Domain"/>
    <property type="match status" value="1"/>
</dbReference>
<evidence type="ECO:0000313" key="4">
    <source>
        <dbReference type="Proteomes" id="UP001595556"/>
    </source>
</evidence>
<gene>
    <name evidence="3" type="ORF">ACFOEN_02300</name>
</gene>
<reference evidence="4" key="1">
    <citation type="journal article" date="2019" name="Int. J. Syst. Evol. Microbiol.">
        <title>The Global Catalogue of Microorganisms (GCM) 10K type strain sequencing project: providing services to taxonomists for standard genome sequencing and annotation.</title>
        <authorList>
            <consortium name="The Broad Institute Genomics Platform"/>
            <consortium name="The Broad Institute Genome Sequencing Center for Infectious Disease"/>
            <person name="Wu L."/>
            <person name="Ma J."/>
        </authorList>
    </citation>
    <scope>NUCLEOTIDE SEQUENCE [LARGE SCALE GENOMIC DNA]</scope>
    <source>
        <strain evidence="4">KCTC 52168</strain>
    </source>
</reference>
<protein>
    <submittedName>
        <fullName evidence="3">Prephenate dehydrogenase</fullName>
    </submittedName>
</protein>
<dbReference type="SUPFAM" id="SSF51735">
    <property type="entry name" value="NAD(P)-binding Rossmann-fold domains"/>
    <property type="match status" value="1"/>
</dbReference>
<dbReference type="InterPro" id="IPR046825">
    <property type="entry name" value="PDH_C"/>
</dbReference>
<dbReference type="InterPro" id="IPR046826">
    <property type="entry name" value="PDH_N"/>
</dbReference>
<evidence type="ECO:0000259" key="2">
    <source>
        <dbReference type="PROSITE" id="PS51176"/>
    </source>
</evidence>
<dbReference type="InterPro" id="IPR003099">
    <property type="entry name" value="Prephen_DH"/>
</dbReference>
<dbReference type="SUPFAM" id="SSF48179">
    <property type="entry name" value="6-phosphogluconate dehydrogenase C-terminal domain-like"/>
    <property type="match status" value="1"/>
</dbReference>
<evidence type="ECO:0000313" key="3">
    <source>
        <dbReference type="EMBL" id="MFC3146469.1"/>
    </source>
</evidence>
<name>A0ABV7H206_9BURK</name>
<organism evidence="3 4">
    <name type="scientific">Piscinibacterium candidicorallinum</name>
    <dbReference type="NCBI Taxonomy" id="1793872"/>
    <lineage>
        <taxon>Bacteria</taxon>
        <taxon>Pseudomonadati</taxon>
        <taxon>Pseudomonadota</taxon>
        <taxon>Betaproteobacteria</taxon>
        <taxon>Burkholderiales</taxon>
        <taxon>Piscinibacterium</taxon>
    </lineage>
</organism>
<dbReference type="PROSITE" id="PS51176">
    <property type="entry name" value="PDH_ADH"/>
    <property type="match status" value="1"/>
</dbReference>
<accession>A0ABV7H206</accession>
<keyword evidence="4" id="KW-1185">Reference proteome</keyword>